<dbReference type="OrthoDB" id="9808254at2"/>
<gene>
    <name evidence="2" type="ORF">FLJC2902T_26420</name>
</gene>
<evidence type="ECO:0000313" key="2">
    <source>
        <dbReference type="EMBL" id="ESU26667.1"/>
    </source>
</evidence>
<evidence type="ECO:0000256" key="1">
    <source>
        <dbReference type="SAM" id="SignalP"/>
    </source>
</evidence>
<sequence>MSTKSFAFRFKSYRILILLCLLCLLCFNKANAFDIKYCDSLIKSGVDAMAKGKKIYFLAFHVDYWNRLGWEDRFSSPEFSERQQQYAVRMSKRLIYTPQFIVNGTEEFAGDDSRTLYSMISDALQKAPVSALALTVHVEGGSIGVRYKTGKTLKNTSLLVALIQKEDSTRIKRGENWGRFLHHVQIVRQAKAVKLYNNQGTTKIYKPDGFNTKNWEVIGLIQNDSTGVINAASKADFKQL</sequence>
<dbReference type="InterPro" id="IPR010634">
    <property type="entry name" value="DUF1223"/>
</dbReference>
<evidence type="ECO:0000313" key="3">
    <source>
        <dbReference type="Proteomes" id="UP000018004"/>
    </source>
</evidence>
<reference evidence="2 3" key="1">
    <citation type="submission" date="2013-08" db="EMBL/GenBank/DDBJ databases">
        <title>Flavobacterium limnosediminis JC2902 genome sequencing.</title>
        <authorList>
            <person name="Lee K."/>
            <person name="Yi H."/>
            <person name="Park S."/>
            <person name="Chun J."/>
        </authorList>
    </citation>
    <scope>NUCLEOTIDE SEQUENCE [LARGE SCALE GENOMIC DNA]</scope>
    <source>
        <strain evidence="2 3">JC2902</strain>
    </source>
</reference>
<feature type="signal peptide" evidence="1">
    <location>
        <begin position="1"/>
        <end position="32"/>
    </location>
</feature>
<dbReference type="EMBL" id="AVGG01000018">
    <property type="protein sequence ID" value="ESU26667.1"/>
    <property type="molecule type" value="Genomic_DNA"/>
</dbReference>
<dbReference type="Pfam" id="PF06764">
    <property type="entry name" value="DUF1223"/>
    <property type="match status" value="1"/>
</dbReference>
<dbReference type="eggNOG" id="COG5429">
    <property type="taxonomic scope" value="Bacteria"/>
</dbReference>
<accession>V6SK93</accession>
<dbReference type="InterPro" id="IPR036249">
    <property type="entry name" value="Thioredoxin-like_sf"/>
</dbReference>
<proteinExistence type="predicted"/>
<keyword evidence="3" id="KW-1185">Reference proteome</keyword>
<organism evidence="2 3">
    <name type="scientific">Flavobacterium limnosediminis JC2902</name>
    <dbReference type="NCBI Taxonomy" id="1341181"/>
    <lineage>
        <taxon>Bacteria</taxon>
        <taxon>Pseudomonadati</taxon>
        <taxon>Bacteroidota</taxon>
        <taxon>Flavobacteriia</taxon>
        <taxon>Flavobacteriales</taxon>
        <taxon>Flavobacteriaceae</taxon>
        <taxon>Flavobacterium</taxon>
    </lineage>
</organism>
<dbReference type="PATRIC" id="fig|1341181.4.peg.2601"/>
<dbReference type="PANTHER" id="PTHR36057">
    <property type="match status" value="1"/>
</dbReference>
<dbReference type="PANTHER" id="PTHR36057:SF1">
    <property type="entry name" value="LIPOPROTEIN LIPID ATTACHMENT SITE-LIKE PROTEIN, PUTATIVE (DUF1223)-RELATED"/>
    <property type="match status" value="1"/>
</dbReference>
<dbReference type="AlphaFoldDB" id="V6SK93"/>
<comment type="caution">
    <text evidence="2">The sequence shown here is derived from an EMBL/GenBank/DDBJ whole genome shotgun (WGS) entry which is preliminary data.</text>
</comment>
<feature type="chain" id="PRO_5004750640" description="DUF1223 domain-containing protein" evidence="1">
    <location>
        <begin position="33"/>
        <end position="240"/>
    </location>
</feature>
<evidence type="ECO:0008006" key="4">
    <source>
        <dbReference type="Google" id="ProtNLM"/>
    </source>
</evidence>
<keyword evidence="1" id="KW-0732">Signal</keyword>
<dbReference type="SUPFAM" id="SSF52833">
    <property type="entry name" value="Thioredoxin-like"/>
    <property type="match status" value="1"/>
</dbReference>
<name>V6SK93_9FLAO</name>
<protein>
    <recommendedName>
        <fullName evidence="4">DUF1223 domain-containing protein</fullName>
    </recommendedName>
</protein>
<dbReference type="Proteomes" id="UP000018004">
    <property type="component" value="Unassembled WGS sequence"/>
</dbReference>